<gene>
    <name evidence="1" type="ORF">UFOPK3268_00428</name>
</gene>
<reference evidence="1" key="1">
    <citation type="submission" date="2020-05" db="EMBL/GenBank/DDBJ databases">
        <authorList>
            <person name="Chiriac C."/>
            <person name="Salcher M."/>
            <person name="Ghai R."/>
            <person name="Kavagutti S V."/>
        </authorList>
    </citation>
    <scope>NUCLEOTIDE SEQUENCE</scope>
</reference>
<protein>
    <submittedName>
        <fullName evidence="1">Unannotated protein</fullName>
    </submittedName>
</protein>
<proteinExistence type="predicted"/>
<evidence type="ECO:0000313" key="1">
    <source>
        <dbReference type="EMBL" id="CAB4847465.1"/>
    </source>
</evidence>
<name>A0A6J7BQR0_9ZZZZ</name>
<accession>A0A6J7BQR0</accession>
<sequence length="87" mass="9879">MRPDLRRDLVDQGPEYRAESVHPVVPAIDREGVLDRELRNLGPAGRPVLGQLQVTAVDARCEVRPLWVDVIAVTDEVEVSDERWRQP</sequence>
<organism evidence="1">
    <name type="scientific">freshwater metagenome</name>
    <dbReference type="NCBI Taxonomy" id="449393"/>
    <lineage>
        <taxon>unclassified sequences</taxon>
        <taxon>metagenomes</taxon>
        <taxon>ecological metagenomes</taxon>
    </lineage>
</organism>
<dbReference type="AlphaFoldDB" id="A0A6J7BQR0"/>
<dbReference type="EMBL" id="CAFBIZ010000035">
    <property type="protein sequence ID" value="CAB4847465.1"/>
    <property type="molecule type" value="Genomic_DNA"/>
</dbReference>